<name>H5S937_9BACT</name>
<dbReference type="PROSITE" id="PS50093">
    <property type="entry name" value="PKD"/>
    <property type="match status" value="1"/>
</dbReference>
<dbReference type="InterPro" id="IPR022409">
    <property type="entry name" value="PKD/Chitinase_dom"/>
</dbReference>
<dbReference type="CDD" id="cd00146">
    <property type="entry name" value="PKD"/>
    <property type="match status" value="1"/>
</dbReference>
<sequence length="362" mass="39038">MERTELQARRARPAVRWSIFVILVGGLLVNALAQEQAAVLTVESKTVPPAAKTTIAVTVENVPAPGIASIQGQFSYDPKVLKVTDVSFPQIVGGSSVTVFNNTPETGLVRFAATLAGADIVGITEGTILEFAVEAVGKNGDKSTLTLAVQVLSDVEYQSVPYQIVNGVFEIKEIVNQPPVADFEFAPAQPSAGQTVKFTDKSKDPDGQIKSWEWDFGDGTTSTEQNPSHVYRTAGTFTVKLVVTDDKGAKSQPAEKKITIGPPAQIAVTISNFPNPAKTRTKFVYSWTLPAPARQATLRIFNIKGELVFSRDLDITKTEFVYDLTDSTGRPLPNGPYFYLLSVTAQDNSTVRSAMGVLAVQR</sequence>
<dbReference type="InterPro" id="IPR013783">
    <property type="entry name" value="Ig-like_fold"/>
</dbReference>
<accession>H5S937</accession>
<dbReference type="GO" id="GO:0030246">
    <property type="term" value="F:carbohydrate binding"/>
    <property type="evidence" value="ECO:0007669"/>
    <property type="project" value="InterPro"/>
</dbReference>
<feature type="domain" description="PKD" evidence="1">
    <location>
        <begin position="179"/>
        <end position="248"/>
    </location>
</feature>
<dbReference type="EMBL" id="AP011636">
    <property type="protein sequence ID" value="BAL52673.1"/>
    <property type="molecule type" value="Genomic_DNA"/>
</dbReference>
<dbReference type="GO" id="GO:0000272">
    <property type="term" value="P:polysaccharide catabolic process"/>
    <property type="evidence" value="ECO:0007669"/>
    <property type="project" value="InterPro"/>
</dbReference>
<organism evidence="2">
    <name type="scientific">uncultured Acetothermia bacterium</name>
    <dbReference type="NCBI Taxonomy" id="236499"/>
    <lineage>
        <taxon>Bacteria</taxon>
        <taxon>Candidatus Bipolaricaulota</taxon>
        <taxon>environmental samples</taxon>
    </lineage>
</organism>
<protein>
    <submittedName>
        <fullName evidence="2">PKD domain protein</fullName>
    </submittedName>
</protein>
<reference evidence="2" key="1">
    <citation type="journal article" date="2005" name="Environ. Microbiol.">
        <title>Genetic and functional properties of uncultivated thermophilic crenarchaeotes from a subsurface gold mine as revealed by analysis of genome fragments.</title>
        <authorList>
            <person name="Nunoura T."/>
            <person name="Hirayama H."/>
            <person name="Takami H."/>
            <person name="Oida H."/>
            <person name="Nishi S."/>
            <person name="Shimamura S."/>
            <person name="Suzuki Y."/>
            <person name="Inagaki F."/>
            <person name="Takai K."/>
            <person name="Nealson K.H."/>
            <person name="Horikoshi K."/>
        </authorList>
    </citation>
    <scope>NUCLEOTIDE SEQUENCE</scope>
</reference>
<dbReference type="FunFam" id="2.60.40.10:FF:000270">
    <property type="entry name" value="Cell surface protein"/>
    <property type="match status" value="1"/>
</dbReference>
<dbReference type="InterPro" id="IPR008965">
    <property type="entry name" value="CBM2/CBM3_carb-bd_dom_sf"/>
</dbReference>
<dbReference type="SUPFAM" id="SSF49299">
    <property type="entry name" value="PKD domain"/>
    <property type="match status" value="1"/>
</dbReference>
<dbReference type="Pfam" id="PF18911">
    <property type="entry name" value="PKD_4"/>
    <property type="match status" value="1"/>
</dbReference>
<dbReference type="Pfam" id="PF00963">
    <property type="entry name" value="Cohesin"/>
    <property type="match status" value="1"/>
</dbReference>
<dbReference type="Gene3D" id="2.60.40.4070">
    <property type="match status" value="1"/>
</dbReference>
<reference evidence="2" key="2">
    <citation type="journal article" date="2012" name="PLoS ONE">
        <title>A Deeply Branching Thermophilic Bacterium with an Ancient Acetyl-CoA Pathway Dominates a Subsurface Ecosystem.</title>
        <authorList>
            <person name="Takami H."/>
            <person name="Noguchi H."/>
            <person name="Takaki Y."/>
            <person name="Uchiyama I."/>
            <person name="Toyoda A."/>
            <person name="Nishi S."/>
            <person name="Chee G.-J."/>
            <person name="Arai W."/>
            <person name="Nunoura T."/>
            <person name="Itoh T."/>
            <person name="Hattori M."/>
            <person name="Takai K."/>
        </authorList>
    </citation>
    <scope>NUCLEOTIDE SEQUENCE</scope>
</reference>
<dbReference type="SUPFAM" id="SSF49384">
    <property type="entry name" value="Carbohydrate-binding domain"/>
    <property type="match status" value="1"/>
</dbReference>
<dbReference type="CDD" id="cd08547">
    <property type="entry name" value="Type_II_cohesin"/>
    <property type="match status" value="1"/>
</dbReference>
<evidence type="ECO:0000259" key="1">
    <source>
        <dbReference type="PROSITE" id="PS50093"/>
    </source>
</evidence>
<dbReference type="AlphaFoldDB" id="H5S937"/>
<dbReference type="Gene3D" id="2.60.40.680">
    <property type="match status" value="1"/>
</dbReference>
<dbReference type="InterPro" id="IPR000601">
    <property type="entry name" value="PKD_dom"/>
</dbReference>
<evidence type="ECO:0000313" key="2">
    <source>
        <dbReference type="EMBL" id="BAL52673.1"/>
    </source>
</evidence>
<dbReference type="InterPro" id="IPR035986">
    <property type="entry name" value="PKD_dom_sf"/>
</dbReference>
<dbReference type="Gene3D" id="2.60.40.10">
    <property type="entry name" value="Immunoglobulins"/>
    <property type="match status" value="1"/>
</dbReference>
<dbReference type="SMART" id="SM00089">
    <property type="entry name" value="PKD"/>
    <property type="match status" value="1"/>
</dbReference>
<gene>
    <name evidence="2" type="ORF">HGMM_F02E06C37</name>
</gene>
<dbReference type="InterPro" id="IPR002102">
    <property type="entry name" value="Cohesin_dom"/>
</dbReference>
<proteinExistence type="predicted"/>